<sequence>MNMEDGDKAVEQSPRGIYIRFDKRLGTGAYKTVYKAYDVDQGIDVAWNAIDIGALPHGEKARIIQEVELLKKLEHKNIINFYGSWFAKEKNQVVFITEIMTAGSLKSYIKRVHFVKWKIIKRWCLQILEGLHYLHSQHPPVIHRDLKCDNIFINGNTGDLRIGDLGLSTQMAVEKPRAQSVLGTPEFMAPELYDENYDEKVDIYAFGMCVLEMVTKDVPYSECHNPAQIYKKVMAGIRPQGLARIKSNAAKEFIELCLSRGDGHVDVTATYLMGHPFLQASSDDDQMVECVEEHSPTPPLSPAHKSLKGFDLEESNAALAAARLDARRDVRRHSSPPVPHHDLVPNGGGQVIRIPVDTSPSDLDNLPRSNSLVFTNRPTTDAPLSAGAIAANDKAADAILASMRDTEMNHDSRKSVMDGRNNKLSDDKKFNVPPQPPTKLLPPQPSPPPSSDAISRRKGSVSDGSVPPSPPTSNNPLTQLPPMVPTLSKKSSSGENAPTRTNVGAGTGLLQQQLQQYQQQQQPATAAAAAPANRKVGRRHEIRATKDPSAPHSILLSMRLTLNGKSKEIKFPFNVFTDSPHEIACELAEDVGIMEPDVGDIADSIGFLAIEGKLANLPDVDVDVWEEAPEPHSFSSKPLPHVSKMNLVPYLTTPLELDFYDDTGSLTASMLSNNSSSRDSYHLGGGMGLDDVTLSSGPNSLSKQSSSFPDDLGGEWNVGSTPMSGGSSSGSTVAAAPLSSSPPPPLVREALYIGHAAVGSGNAGHHIDQTLHDEEWQHAKEMEKHDQEMEKYLKKIEELKLKRELQINKMQQLHSDGDSSDPLLAAPATAAAADLLPPPWLGSPSAIPEALRKPFPVHPSVPPVVSSATRPVQP</sequence>
<dbReference type="PROSITE" id="PS00108">
    <property type="entry name" value="PROTEIN_KINASE_ST"/>
    <property type="match status" value="1"/>
</dbReference>
<feature type="compositionally biased region" description="Low complexity" evidence="2">
    <location>
        <begin position="863"/>
        <end position="874"/>
    </location>
</feature>
<feature type="compositionally biased region" description="Polar residues" evidence="2">
    <location>
        <begin position="358"/>
        <end position="379"/>
    </location>
</feature>
<dbReference type="Pfam" id="PF00069">
    <property type="entry name" value="Pkinase"/>
    <property type="match status" value="1"/>
</dbReference>
<organism evidence="4">
    <name type="scientific">Aphanomyces astaci</name>
    <name type="common">Crayfish plague agent</name>
    <dbReference type="NCBI Taxonomy" id="112090"/>
    <lineage>
        <taxon>Eukaryota</taxon>
        <taxon>Sar</taxon>
        <taxon>Stramenopiles</taxon>
        <taxon>Oomycota</taxon>
        <taxon>Saprolegniomycetes</taxon>
        <taxon>Saprolegniales</taxon>
        <taxon>Verrucalvaceae</taxon>
        <taxon>Aphanomyces</taxon>
    </lineage>
</organism>
<dbReference type="GO" id="GO:0004672">
    <property type="term" value="F:protein kinase activity"/>
    <property type="evidence" value="ECO:0007669"/>
    <property type="project" value="InterPro"/>
</dbReference>
<feature type="region of interest" description="Disordered" evidence="2">
    <location>
        <begin position="331"/>
        <end position="385"/>
    </location>
</feature>
<dbReference type="EMBL" id="KI913121">
    <property type="protein sequence ID" value="ETV82866.1"/>
    <property type="molecule type" value="Genomic_DNA"/>
</dbReference>
<feature type="domain" description="Protein kinase" evidence="3">
    <location>
        <begin position="19"/>
        <end position="278"/>
    </location>
</feature>
<feature type="region of interest" description="Disordered" evidence="2">
    <location>
        <begin position="693"/>
        <end position="741"/>
    </location>
</feature>
<dbReference type="CDD" id="cd13983">
    <property type="entry name" value="STKc_WNK"/>
    <property type="match status" value="1"/>
</dbReference>
<dbReference type="InterPro" id="IPR008271">
    <property type="entry name" value="Ser/Thr_kinase_AS"/>
</dbReference>
<evidence type="ECO:0000313" key="4">
    <source>
        <dbReference type="EMBL" id="ETV82866.1"/>
    </source>
</evidence>
<dbReference type="FunFam" id="3.30.200.20:FF:000427">
    <property type="entry name" value="Wnk protein kinase"/>
    <property type="match status" value="1"/>
</dbReference>
<dbReference type="Gene3D" id="3.30.200.20">
    <property type="entry name" value="Phosphorylase Kinase, domain 1"/>
    <property type="match status" value="1"/>
</dbReference>
<feature type="coiled-coil region" evidence="1">
    <location>
        <begin position="782"/>
        <end position="816"/>
    </location>
</feature>
<dbReference type="VEuPathDB" id="FungiDB:H257_04643"/>
<keyword evidence="4" id="KW-0808">Transferase</keyword>
<dbReference type="SUPFAM" id="SSF56112">
    <property type="entry name" value="Protein kinase-like (PK-like)"/>
    <property type="match status" value="1"/>
</dbReference>
<evidence type="ECO:0000259" key="3">
    <source>
        <dbReference type="PROSITE" id="PS50011"/>
    </source>
</evidence>
<evidence type="ECO:0000256" key="1">
    <source>
        <dbReference type="SAM" id="Coils"/>
    </source>
</evidence>
<accession>W4GU65</accession>
<dbReference type="GO" id="GO:0005524">
    <property type="term" value="F:ATP binding"/>
    <property type="evidence" value="ECO:0007669"/>
    <property type="project" value="InterPro"/>
</dbReference>
<feature type="region of interest" description="Disordered" evidence="2">
    <location>
        <begin position="404"/>
        <end position="550"/>
    </location>
</feature>
<feature type="compositionally biased region" description="Basic and acidic residues" evidence="2">
    <location>
        <begin position="404"/>
        <end position="430"/>
    </location>
</feature>
<dbReference type="STRING" id="112090.W4GU65"/>
<feature type="compositionally biased region" description="Low complexity" evidence="2">
    <location>
        <begin position="508"/>
        <end position="532"/>
    </location>
</feature>
<feature type="compositionally biased region" description="Low complexity" evidence="2">
    <location>
        <begin position="724"/>
        <end position="739"/>
    </location>
</feature>
<dbReference type="OrthoDB" id="4062651at2759"/>
<feature type="region of interest" description="Disordered" evidence="2">
    <location>
        <begin position="834"/>
        <end position="874"/>
    </location>
</feature>
<dbReference type="InterPro" id="IPR011009">
    <property type="entry name" value="Kinase-like_dom_sf"/>
</dbReference>
<dbReference type="InterPro" id="IPR050588">
    <property type="entry name" value="WNK_Ser-Thr_kinase"/>
</dbReference>
<dbReference type="GeneID" id="20806639"/>
<dbReference type="InterPro" id="IPR000719">
    <property type="entry name" value="Prot_kinase_dom"/>
</dbReference>
<feature type="compositionally biased region" description="Pro residues" evidence="2">
    <location>
        <begin position="433"/>
        <end position="450"/>
    </location>
</feature>
<name>W4GU65_APHAT</name>
<reference evidence="4" key="1">
    <citation type="submission" date="2013-12" db="EMBL/GenBank/DDBJ databases">
        <title>The Genome Sequence of Aphanomyces astaci APO3.</title>
        <authorList>
            <consortium name="The Broad Institute Genomics Platform"/>
            <person name="Russ C."/>
            <person name="Tyler B."/>
            <person name="van West P."/>
            <person name="Dieguez-Uribeondo J."/>
            <person name="Young S.K."/>
            <person name="Zeng Q."/>
            <person name="Gargeya S."/>
            <person name="Fitzgerald M."/>
            <person name="Abouelleil A."/>
            <person name="Alvarado L."/>
            <person name="Chapman S.B."/>
            <person name="Gainer-Dewar J."/>
            <person name="Goldberg J."/>
            <person name="Griggs A."/>
            <person name="Gujja S."/>
            <person name="Hansen M."/>
            <person name="Howarth C."/>
            <person name="Imamovic A."/>
            <person name="Ireland A."/>
            <person name="Larimer J."/>
            <person name="McCowan C."/>
            <person name="Murphy C."/>
            <person name="Pearson M."/>
            <person name="Poon T.W."/>
            <person name="Priest M."/>
            <person name="Roberts A."/>
            <person name="Saif S."/>
            <person name="Shea T."/>
            <person name="Sykes S."/>
            <person name="Wortman J."/>
            <person name="Nusbaum C."/>
            <person name="Birren B."/>
        </authorList>
    </citation>
    <scope>NUCLEOTIDE SEQUENCE [LARGE SCALE GENOMIC DNA]</scope>
    <source>
        <strain evidence="4">APO3</strain>
    </source>
</reference>
<feature type="compositionally biased region" description="Polar residues" evidence="2">
    <location>
        <begin position="488"/>
        <end position="502"/>
    </location>
</feature>
<dbReference type="PANTHER" id="PTHR13902">
    <property type="entry name" value="SERINE/THREONINE-PROTEIN KINASE WNK WITH NO LYSINE -RELATED"/>
    <property type="match status" value="1"/>
</dbReference>
<evidence type="ECO:0000256" key="2">
    <source>
        <dbReference type="SAM" id="MobiDB-lite"/>
    </source>
</evidence>
<feature type="compositionally biased region" description="Polar residues" evidence="2">
    <location>
        <begin position="693"/>
        <end position="708"/>
    </location>
</feature>
<dbReference type="AlphaFoldDB" id="W4GU65"/>
<dbReference type="SMART" id="SM00220">
    <property type="entry name" value="S_TKc"/>
    <property type="match status" value="1"/>
</dbReference>
<gene>
    <name evidence="4" type="ORF">H257_04643</name>
</gene>
<dbReference type="PROSITE" id="PS50011">
    <property type="entry name" value="PROTEIN_KINASE_DOM"/>
    <property type="match status" value="1"/>
</dbReference>
<dbReference type="RefSeq" id="XP_009827537.1">
    <property type="nucleotide sequence ID" value="XM_009829235.1"/>
</dbReference>
<proteinExistence type="predicted"/>
<keyword evidence="1" id="KW-0175">Coiled coil</keyword>
<dbReference type="Gene3D" id="1.10.510.10">
    <property type="entry name" value="Transferase(Phosphotransferase) domain 1"/>
    <property type="match status" value="1"/>
</dbReference>
<keyword evidence="4" id="KW-0418">Kinase</keyword>
<protein>
    <submittedName>
        <fullName evidence="4">WNK protein kinase</fullName>
    </submittedName>
</protein>
<dbReference type="FunFam" id="1.10.510.10:FF:001565">
    <property type="entry name" value="WNK protein kinase"/>
    <property type="match status" value="1"/>
</dbReference>